<dbReference type="RefSeq" id="WP_101767521.1">
    <property type="nucleotide sequence ID" value="NZ_BPPU01000003.1"/>
</dbReference>
<gene>
    <name evidence="1" type="ORF">CIK00_03360</name>
</gene>
<dbReference type="AlphaFoldDB" id="A0A2N4UWC6"/>
<evidence type="ECO:0000313" key="2">
    <source>
        <dbReference type="Proteomes" id="UP000234420"/>
    </source>
</evidence>
<organism evidence="1 2">
    <name type="scientific">Photobacterium carnosum</name>
    <dbReference type="NCBI Taxonomy" id="2023717"/>
    <lineage>
        <taxon>Bacteria</taxon>
        <taxon>Pseudomonadati</taxon>
        <taxon>Pseudomonadota</taxon>
        <taxon>Gammaproteobacteria</taxon>
        <taxon>Vibrionales</taxon>
        <taxon>Vibrionaceae</taxon>
        <taxon>Photobacterium</taxon>
    </lineage>
</organism>
<dbReference type="Proteomes" id="UP000234420">
    <property type="component" value="Unassembled WGS sequence"/>
</dbReference>
<keyword evidence="2" id="KW-1185">Reference proteome</keyword>
<dbReference type="EMBL" id="NPIB01000002">
    <property type="protein sequence ID" value="PLC59320.1"/>
    <property type="molecule type" value="Genomic_DNA"/>
</dbReference>
<sequence length="205" mass="23683">MCKEIKVIRANAIEKIKASINTALIIVLDNIDISHELQQQKDVVICTDDVFCGEQSSYWNKFGFVADIVADDIDYDVMDIQQTSSKEFEFYYNNRFRKEHAQRIHQYFERIDALPAINTIYVACVSRTSRAAAIARYYQLTHKMPLIGDYRRINQSVMNLLNDPCCFDDAFANKKFDEKHPVVASIKSLLHNIITPIDMSPIHNL</sequence>
<evidence type="ECO:0000313" key="1">
    <source>
        <dbReference type="EMBL" id="PLC59320.1"/>
    </source>
</evidence>
<dbReference type="GeneID" id="69966794"/>
<protein>
    <submittedName>
        <fullName evidence="1">Uncharacterized protein</fullName>
    </submittedName>
</protein>
<reference evidence="1 2" key="1">
    <citation type="journal article" date="2018" name="Syst. Appl. Microbiol.">
        <title>Photobacterium carnosum sp. nov., isolated from spoiled modified atmosphere packaged poultry meat.</title>
        <authorList>
            <person name="Hilgarth M."/>
            <person name="Fuertes S."/>
            <person name="Ehrmann M."/>
            <person name="Vogel R.F."/>
        </authorList>
    </citation>
    <scope>NUCLEOTIDE SEQUENCE [LARGE SCALE GENOMIC DNA]</scope>
    <source>
        <strain evidence="1 2">TMW 2.2021</strain>
    </source>
</reference>
<name>A0A2N4UWC6_9GAMM</name>
<proteinExistence type="predicted"/>
<accession>A0A2N4UWC6</accession>
<comment type="caution">
    <text evidence="1">The sequence shown here is derived from an EMBL/GenBank/DDBJ whole genome shotgun (WGS) entry which is preliminary data.</text>
</comment>